<evidence type="ECO:0000313" key="9">
    <source>
        <dbReference type="EMBL" id="MER2492118.1"/>
    </source>
</evidence>
<dbReference type="PANTHER" id="PTHR30161">
    <property type="entry name" value="FLAGELLAR EXPORT PROTEIN, MEMBRANE FLHA SUBUNIT-RELATED"/>
    <property type="match status" value="1"/>
</dbReference>
<feature type="transmembrane region" description="Helical" evidence="7">
    <location>
        <begin position="242"/>
        <end position="269"/>
    </location>
</feature>
<dbReference type="EMBL" id="JBELOE010000200">
    <property type="protein sequence ID" value="MER2492118.1"/>
    <property type="molecule type" value="Genomic_DNA"/>
</dbReference>
<evidence type="ECO:0000256" key="2">
    <source>
        <dbReference type="ARBA" id="ARBA00008835"/>
    </source>
</evidence>
<keyword evidence="9" id="KW-0282">Flagellum</keyword>
<name>A0ABV1RGQ5_9ALTE</name>
<dbReference type="Gene3D" id="3.40.50.12790">
    <property type="entry name" value="FHIPEP family, domain 4"/>
    <property type="match status" value="1"/>
</dbReference>
<gene>
    <name evidence="7 9" type="primary">flhA</name>
    <name evidence="9" type="ORF">ABS311_09520</name>
</gene>
<feature type="transmembrane region" description="Helical" evidence="7">
    <location>
        <begin position="74"/>
        <end position="98"/>
    </location>
</feature>
<keyword evidence="3 7" id="KW-1003">Cell membrane</keyword>
<feature type="region of interest" description="Disordered" evidence="8">
    <location>
        <begin position="335"/>
        <end position="373"/>
    </location>
</feature>
<evidence type="ECO:0000256" key="3">
    <source>
        <dbReference type="ARBA" id="ARBA00022475"/>
    </source>
</evidence>
<feature type="transmembrane region" description="Helical" evidence="7">
    <location>
        <begin position="47"/>
        <end position="67"/>
    </location>
</feature>
<dbReference type="InterPro" id="IPR006301">
    <property type="entry name" value="FlhA"/>
</dbReference>
<comment type="caution">
    <text evidence="9">The sequence shown here is derived from an EMBL/GenBank/DDBJ whole genome shotgun (WGS) entry which is preliminary data.</text>
</comment>
<organism evidence="9 10">
    <name type="scientific">Catenovulum sediminis</name>
    <dbReference type="NCBI Taxonomy" id="1740262"/>
    <lineage>
        <taxon>Bacteria</taxon>
        <taxon>Pseudomonadati</taxon>
        <taxon>Pseudomonadota</taxon>
        <taxon>Gammaproteobacteria</taxon>
        <taxon>Alteromonadales</taxon>
        <taxon>Alteromonadaceae</taxon>
        <taxon>Catenovulum</taxon>
    </lineage>
</organism>
<dbReference type="PROSITE" id="PS00994">
    <property type="entry name" value="FHIPEP"/>
    <property type="match status" value="1"/>
</dbReference>
<keyword evidence="10" id="KW-1185">Reference proteome</keyword>
<feature type="transmembrane region" description="Helical" evidence="7">
    <location>
        <begin position="290"/>
        <end position="305"/>
    </location>
</feature>
<dbReference type="Gene3D" id="3.40.30.60">
    <property type="entry name" value="FHIPEP family, domain 1"/>
    <property type="match status" value="1"/>
</dbReference>
<keyword evidence="7" id="KW-1006">Bacterial flagellum protein export</keyword>
<evidence type="ECO:0000256" key="1">
    <source>
        <dbReference type="ARBA" id="ARBA00004651"/>
    </source>
</evidence>
<dbReference type="InterPro" id="IPR025505">
    <property type="entry name" value="FHIPEP_CS"/>
</dbReference>
<dbReference type="PANTHER" id="PTHR30161:SF1">
    <property type="entry name" value="FLAGELLAR BIOSYNTHESIS PROTEIN FLHA-RELATED"/>
    <property type="match status" value="1"/>
</dbReference>
<comment type="subcellular location">
    <subcellularLocation>
        <location evidence="1 7">Cell membrane</location>
        <topology evidence="1 7">Multi-pass membrane protein</topology>
    </subcellularLocation>
</comment>
<sequence length="717" mass="76681">MQLAEAFQKINFNKDKLQQVTGLGVATGVLAVLAMVVLPIPALLLDILFSFNIALSMVILLVVVYTLKPLEFGAFPTVILLATVFRLALNIASTRIVLLEGHQGGDAAGQVIASFGEVVIGGNYAVGLVVFAILMIINFKVVTAGAGRISEVSARFTLDSMPGKQMAIDADLNAGFINQEEAVERRKEITEEADFYGSMDGASKFVKGDAIAGLLIMLINIAGGLVIGMVQHDLAFSDAIEIYTLLTIGDGLVAQIPSLLLSVGTAIVVTRQNTSVELGDQLTAQLGNTKALYIASAILFVMGIIPGMPHLAFITLALCVAGAGYFLAQKRAGAGSKSGSLIRGGKAQGKGSSASGQAKSLPDSGKAPTEPQEISWDDVQPMDVIGLEVGYRLIPLVDKSQGGELLSRIKGVRKKLSQEMGFLVPAVHIRDNLDLAPNIYRISLMGVVIGEAEIYHDREMAINPGQVFGKLQGVKTTDPAFGLEAVWINPEQREQAQTLGYTVVDASTVVATHLSQLLTNNAWQLIGHEEAQNLLDMLAKSYPKLVEGLVPDMLSLSCVVKVMQNLLYEGVVIRDMRTMVQTLVEYAPKSQDPDVLTAAVRIALRKLIVQDISGGMEELPVITLAPELEQILHQSMQSGGAEGGGIEPGLAERIQTALKESSQQQEMNGEPSVLLTSGILRTVLARFTKHTVPGLHVLSYQEIPDDKQIRIVHSIGQ</sequence>
<comment type="similarity">
    <text evidence="2 7">Belongs to the FHIPEP (flagella/HR/invasion proteins export pore) family.</text>
</comment>
<dbReference type="InterPro" id="IPR042196">
    <property type="entry name" value="FHIPEP_4"/>
</dbReference>
<dbReference type="InterPro" id="IPR001712">
    <property type="entry name" value="T3SS_FHIPEP"/>
</dbReference>
<proteinExistence type="inferred from homology"/>
<keyword evidence="4 7" id="KW-0812">Transmembrane</keyword>
<evidence type="ECO:0000256" key="5">
    <source>
        <dbReference type="ARBA" id="ARBA00022989"/>
    </source>
</evidence>
<accession>A0ABV1RGQ5</accession>
<evidence type="ECO:0000256" key="8">
    <source>
        <dbReference type="SAM" id="MobiDB-lite"/>
    </source>
</evidence>
<keyword evidence="7" id="KW-0653">Protein transport</keyword>
<keyword evidence="7" id="KW-0813">Transport</keyword>
<dbReference type="InterPro" id="IPR042194">
    <property type="entry name" value="FHIPEP_1"/>
</dbReference>
<feature type="transmembrane region" description="Helical" evidence="7">
    <location>
        <begin position="210"/>
        <end position="230"/>
    </location>
</feature>
<dbReference type="InterPro" id="IPR042193">
    <property type="entry name" value="FHIPEP_3"/>
</dbReference>
<keyword evidence="9" id="KW-0966">Cell projection</keyword>
<feature type="compositionally biased region" description="Low complexity" evidence="8">
    <location>
        <begin position="349"/>
        <end position="360"/>
    </location>
</feature>
<evidence type="ECO:0000256" key="7">
    <source>
        <dbReference type="RuleBase" id="RU364093"/>
    </source>
</evidence>
<dbReference type="Proteomes" id="UP001467690">
    <property type="component" value="Unassembled WGS sequence"/>
</dbReference>
<keyword evidence="7" id="KW-1005">Bacterial flagellum biogenesis</keyword>
<protein>
    <recommendedName>
        <fullName evidence="7">Flagellar biosynthesis protein FlhA</fullName>
    </recommendedName>
</protein>
<dbReference type="PRINTS" id="PR00949">
    <property type="entry name" value="TYPE3IMAPROT"/>
</dbReference>
<dbReference type="Gene3D" id="1.10.8.540">
    <property type="entry name" value="FHIPEP family, domain 3"/>
    <property type="match status" value="1"/>
</dbReference>
<dbReference type="NCBIfam" id="TIGR01398">
    <property type="entry name" value="FlhA"/>
    <property type="match status" value="1"/>
</dbReference>
<dbReference type="PIRSF" id="PIRSF005419">
    <property type="entry name" value="FlhA"/>
    <property type="match status" value="1"/>
</dbReference>
<dbReference type="Pfam" id="PF00771">
    <property type="entry name" value="FHIPEP"/>
    <property type="match status" value="1"/>
</dbReference>
<evidence type="ECO:0000256" key="6">
    <source>
        <dbReference type="ARBA" id="ARBA00023136"/>
    </source>
</evidence>
<feature type="transmembrane region" description="Helical" evidence="7">
    <location>
        <begin position="20"/>
        <end position="41"/>
    </location>
</feature>
<comment type="function">
    <text evidence="7">Required for formation of the rod structure of the flagellar apparatus. Together with FliI and FliH, may constitute the export apparatus of flagellin.</text>
</comment>
<evidence type="ECO:0000256" key="4">
    <source>
        <dbReference type="ARBA" id="ARBA00022692"/>
    </source>
</evidence>
<dbReference type="RefSeq" id="WP_350401618.1">
    <property type="nucleotide sequence ID" value="NZ_JBELOE010000200.1"/>
</dbReference>
<evidence type="ECO:0000313" key="10">
    <source>
        <dbReference type="Proteomes" id="UP001467690"/>
    </source>
</evidence>
<keyword evidence="6 7" id="KW-0472">Membrane</keyword>
<reference evidence="9 10" key="1">
    <citation type="submission" date="2024-06" db="EMBL/GenBank/DDBJ databases">
        <authorList>
            <person name="Chen R.Y."/>
        </authorList>
    </citation>
    <scope>NUCLEOTIDE SEQUENCE [LARGE SCALE GENOMIC DNA]</scope>
    <source>
        <strain evidence="9 10">D2</strain>
    </source>
</reference>
<keyword evidence="5 7" id="KW-1133">Transmembrane helix</keyword>
<feature type="transmembrane region" description="Helical" evidence="7">
    <location>
        <begin position="118"/>
        <end position="139"/>
    </location>
</feature>
<keyword evidence="9" id="KW-0969">Cilium</keyword>